<sequence>MKRLSDSCTYLMGCQTAFYKSRNRRSRNCSRSRGRGRGRFQFDPLNLLMKNEIFLYFSLLNIPRRGAVTSGQIGGYDYISADIMRACKQIIPSLLSSAVRLTS</sequence>
<accession>A0A1A9UZI2</accession>
<dbReference type="AlphaFoldDB" id="A0A1A9UZI2"/>
<dbReference type="Proteomes" id="UP000078200">
    <property type="component" value="Unassembled WGS sequence"/>
</dbReference>
<dbReference type="EnsemblMetazoa" id="GAUT020795-RA">
    <property type="protein sequence ID" value="GAUT020795-PA"/>
    <property type="gene ID" value="GAUT020795"/>
</dbReference>
<protein>
    <submittedName>
        <fullName evidence="1">Uncharacterized protein</fullName>
    </submittedName>
</protein>
<evidence type="ECO:0000313" key="2">
    <source>
        <dbReference type="Proteomes" id="UP000078200"/>
    </source>
</evidence>
<proteinExistence type="predicted"/>
<organism evidence="1 2">
    <name type="scientific">Glossina austeni</name>
    <name type="common">Savannah tsetse fly</name>
    <dbReference type="NCBI Taxonomy" id="7395"/>
    <lineage>
        <taxon>Eukaryota</taxon>
        <taxon>Metazoa</taxon>
        <taxon>Ecdysozoa</taxon>
        <taxon>Arthropoda</taxon>
        <taxon>Hexapoda</taxon>
        <taxon>Insecta</taxon>
        <taxon>Pterygota</taxon>
        <taxon>Neoptera</taxon>
        <taxon>Endopterygota</taxon>
        <taxon>Diptera</taxon>
        <taxon>Brachycera</taxon>
        <taxon>Muscomorpha</taxon>
        <taxon>Hippoboscoidea</taxon>
        <taxon>Glossinidae</taxon>
        <taxon>Glossina</taxon>
    </lineage>
</organism>
<keyword evidence="2" id="KW-1185">Reference proteome</keyword>
<reference evidence="1" key="1">
    <citation type="submission" date="2020-05" db="UniProtKB">
        <authorList>
            <consortium name="EnsemblMetazoa"/>
        </authorList>
    </citation>
    <scope>IDENTIFICATION</scope>
    <source>
        <strain evidence="1">TTRI</strain>
    </source>
</reference>
<name>A0A1A9UZI2_GLOAU</name>
<evidence type="ECO:0000313" key="1">
    <source>
        <dbReference type="EnsemblMetazoa" id="GAUT020795-PA"/>
    </source>
</evidence>
<dbReference type="VEuPathDB" id="VectorBase:GAUT020795"/>